<dbReference type="RefSeq" id="WP_078501621.1">
    <property type="nucleotide sequence ID" value="NZ_MSZX01000010.1"/>
</dbReference>
<reference evidence="1 2" key="1">
    <citation type="submission" date="2017-01" db="EMBL/GenBank/DDBJ databases">
        <title>Genome analysis of Paenibacillus selenitrireducens ES3-24.</title>
        <authorList>
            <person name="Xu D."/>
            <person name="Yao R."/>
            <person name="Zheng S."/>
        </authorList>
    </citation>
    <scope>NUCLEOTIDE SEQUENCE [LARGE SCALE GENOMIC DNA]</scope>
    <source>
        <strain evidence="1 2">ES3-24</strain>
    </source>
</reference>
<gene>
    <name evidence="1" type="ORF">BVG16_23405</name>
</gene>
<organism evidence="1 2">
    <name type="scientific">Paenibacillus selenitireducens</name>
    <dbReference type="NCBI Taxonomy" id="1324314"/>
    <lineage>
        <taxon>Bacteria</taxon>
        <taxon>Bacillati</taxon>
        <taxon>Bacillota</taxon>
        <taxon>Bacilli</taxon>
        <taxon>Bacillales</taxon>
        <taxon>Paenibacillaceae</taxon>
        <taxon>Paenibacillus</taxon>
    </lineage>
</organism>
<evidence type="ECO:0000313" key="2">
    <source>
        <dbReference type="Proteomes" id="UP000190188"/>
    </source>
</evidence>
<comment type="caution">
    <text evidence="1">The sequence shown here is derived from an EMBL/GenBank/DDBJ whole genome shotgun (WGS) entry which is preliminary data.</text>
</comment>
<evidence type="ECO:0008006" key="3">
    <source>
        <dbReference type="Google" id="ProtNLM"/>
    </source>
</evidence>
<protein>
    <recommendedName>
        <fullName evidence="3">Carboxypeptidase regulatory-like domain-containing protein</fullName>
    </recommendedName>
</protein>
<dbReference type="Proteomes" id="UP000190188">
    <property type="component" value="Unassembled WGS sequence"/>
</dbReference>
<dbReference type="Gene3D" id="2.60.40.1120">
    <property type="entry name" value="Carboxypeptidase-like, regulatory domain"/>
    <property type="match status" value="2"/>
</dbReference>
<keyword evidence="2" id="KW-1185">Reference proteome</keyword>
<dbReference type="STRING" id="1324314.BVG16_23405"/>
<dbReference type="SUPFAM" id="SSF49464">
    <property type="entry name" value="Carboxypeptidase regulatory domain-like"/>
    <property type="match status" value="2"/>
</dbReference>
<dbReference type="InterPro" id="IPR008969">
    <property type="entry name" value="CarboxyPept-like_regulatory"/>
</dbReference>
<accession>A0A1T2X4U4</accession>
<sequence>MPIRDKYTLASSNPFYLHLSEEVNIDLTLNEAPQPPCTRIQGTVSHACGNYIKNALVSIYSDQHAKLFQVKTNRKGRFIFESLVQPGRYYIGASAEGYEASKLKCIAVESSFTTRVSFQLHTDHLNSFGVVYGRVFDSGTNLPLANCSVTLHMCRAPHRIYATTSTNGDGQFLLFFIKPDIVYWLSARRMGYQQSLSCKIRVKAGERILRNMRLTSFEMDHIGQVTGTIVHHR</sequence>
<dbReference type="AlphaFoldDB" id="A0A1T2X4U4"/>
<proteinExistence type="predicted"/>
<dbReference type="OrthoDB" id="176752at2"/>
<dbReference type="Pfam" id="PF13620">
    <property type="entry name" value="CarboxypepD_reg"/>
    <property type="match status" value="1"/>
</dbReference>
<dbReference type="EMBL" id="MSZX01000010">
    <property type="protein sequence ID" value="OPA74706.1"/>
    <property type="molecule type" value="Genomic_DNA"/>
</dbReference>
<name>A0A1T2X4U4_9BACL</name>
<evidence type="ECO:0000313" key="1">
    <source>
        <dbReference type="EMBL" id="OPA74706.1"/>
    </source>
</evidence>